<evidence type="ECO:0000256" key="6">
    <source>
        <dbReference type="SAM" id="Phobius"/>
    </source>
</evidence>
<feature type="transmembrane region" description="Helical" evidence="6">
    <location>
        <begin position="263"/>
        <end position="286"/>
    </location>
</feature>
<dbReference type="Pfam" id="PF07690">
    <property type="entry name" value="MFS_1"/>
    <property type="match status" value="1"/>
</dbReference>
<sequence>MWSTGWKAVALLATVQTLAFFHRTLATLFAEPIRLEFGVSDTLIGLFIGAAFSVSYVVAALPLGHVADHGDRFRLLGVLVACWSVLTSLAAAASSFAALLLLRIGTAGAISGITPSAGSLLAERYPGPRLARPMGIYASGIYFGVGSSMLIGGALAAWFDPFASFALGPLPPLSGWKIIYLLAGLPGLLLAAVLLRQTDTGRSDSRTAPRKPMQPVFAFLFARPANYLRVMLAMTMLVFVATAVGAWLPAMLLRKHGWTIDDIGLWSGAITIAAGLLGTLGSGFLVEQIARFTGAAKPQVVLLMAAAVASAPLAIALPLVSSPFVCLALFFFRSLLGGIVVSVGYAILLNLAPTPQRARLAAVAGITLNLIGGALAPIAVALATDFLFADPGKLPLSLAIVNACGSAAALAILLTGARALLSPDSRPANQPLA</sequence>
<proteinExistence type="predicted"/>
<evidence type="ECO:0000256" key="5">
    <source>
        <dbReference type="ARBA" id="ARBA00023136"/>
    </source>
</evidence>
<evidence type="ECO:0000256" key="4">
    <source>
        <dbReference type="ARBA" id="ARBA00022989"/>
    </source>
</evidence>
<keyword evidence="4 6" id="KW-1133">Transmembrane helix</keyword>
<keyword evidence="5 6" id="KW-0472">Membrane</keyword>
<dbReference type="PROSITE" id="PS50850">
    <property type="entry name" value="MFS"/>
    <property type="match status" value="1"/>
</dbReference>
<dbReference type="InterPro" id="IPR036259">
    <property type="entry name" value="MFS_trans_sf"/>
</dbReference>
<organism evidence="8 9">
    <name type="scientific">Aurantiacibacter xanthus</name>
    <dbReference type="NCBI Taxonomy" id="1784712"/>
    <lineage>
        <taxon>Bacteria</taxon>
        <taxon>Pseudomonadati</taxon>
        <taxon>Pseudomonadota</taxon>
        <taxon>Alphaproteobacteria</taxon>
        <taxon>Sphingomonadales</taxon>
        <taxon>Erythrobacteraceae</taxon>
        <taxon>Aurantiacibacter</taxon>
    </lineage>
</organism>
<dbReference type="InterPro" id="IPR020846">
    <property type="entry name" value="MFS_dom"/>
</dbReference>
<dbReference type="SUPFAM" id="SSF103473">
    <property type="entry name" value="MFS general substrate transporter"/>
    <property type="match status" value="1"/>
</dbReference>
<feature type="transmembrane region" description="Helical" evidence="6">
    <location>
        <begin position="298"/>
        <end position="321"/>
    </location>
</feature>
<accession>A0A3A1P0C6</accession>
<feature type="transmembrane region" description="Helical" evidence="6">
    <location>
        <begin position="134"/>
        <end position="158"/>
    </location>
</feature>
<feature type="transmembrane region" description="Helical" evidence="6">
    <location>
        <begin position="75"/>
        <end position="94"/>
    </location>
</feature>
<evidence type="ECO:0000313" key="9">
    <source>
        <dbReference type="Proteomes" id="UP000265366"/>
    </source>
</evidence>
<dbReference type="PANTHER" id="PTHR23505:SF79">
    <property type="entry name" value="PROTEIN SPINSTER"/>
    <property type="match status" value="1"/>
</dbReference>
<dbReference type="AlphaFoldDB" id="A0A3A1P0C6"/>
<feature type="transmembrane region" description="Helical" evidence="6">
    <location>
        <begin position="100"/>
        <end position="122"/>
    </location>
</feature>
<evidence type="ECO:0000256" key="1">
    <source>
        <dbReference type="ARBA" id="ARBA00004141"/>
    </source>
</evidence>
<dbReference type="Gene3D" id="1.20.1250.20">
    <property type="entry name" value="MFS general substrate transporter like domains"/>
    <property type="match status" value="1"/>
</dbReference>
<dbReference type="InterPro" id="IPR044770">
    <property type="entry name" value="MFS_spinster-like"/>
</dbReference>
<comment type="subcellular location">
    <subcellularLocation>
        <location evidence="1">Membrane</location>
        <topology evidence="1">Multi-pass membrane protein</topology>
    </subcellularLocation>
</comment>
<name>A0A3A1P0C6_9SPHN</name>
<reference evidence="8 9" key="1">
    <citation type="submission" date="2018-08" db="EMBL/GenBank/DDBJ databases">
        <title>Erythrobacter zhengii sp.nov., a bacterium isolated from deep-sea sediment.</title>
        <authorList>
            <person name="Fang C."/>
            <person name="Wu Y.-H."/>
            <person name="Sun C."/>
            <person name="Wang H."/>
            <person name="Cheng H."/>
            <person name="Meng F.-X."/>
            <person name="Wang C.-S."/>
            <person name="Xu X.-W."/>
        </authorList>
    </citation>
    <scope>NUCLEOTIDE SEQUENCE [LARGE SCALE GENOMIC DNA]</scope>
    <source>
        <strain evidence="8 9">CCTCC AB 2015396</strain>
    </source>
</reference>
<gene>
    <name evidence="8" type="ORF">D2V17_19955</name>
</gene>
<dbReference type="InterPro" id="IPR011701">
    <property type="entry name" value="MFS"/>
</dbReference>
<evidence type="ECO:0000256" key="2">
    <source>
        <dbReference type="ARBA" id="ARBA00022448"/>
    </source>
</evidence>
<protein>
    <submittedName>
        <fullName evidence="8">MFS transporter</fullName>
    </submittedName>
</protein>
<evidence type="ECO:0000256" key="3">
    <source>
        <dbReference type="ARBA" id="ARBA00022692"/>
    </source>
</evidence>
<comment type="caution">
    <text evidence="8">The sequence shown here is derived from an EMBL/GenBank/DDBJ whole genome shotgun (WGS) entry which is preliminary data.</text>
</comment>
<dbReference type="PANTHER" id="PTHR23505">
    <property type="entry name" value="SPINSTER"/>
    <property type="match status" value="1"/>
</dbReference>
<keyword evidence="2" id="KW-0813">Transport</keyword>
<feature type="transmembrane region" description="Helical" evidence="6">
    <location>
        <begin position="327"/>
        <end position="348"/>
    </location>
</feature>
<feature type="transmembrane region" description="Helical" evidence="6">
    <location>
        <begin position="42"/>
        <end position="63"/>
    </location>
</feature>
<feature type="transmembrane region" description="Helical" evidence="6">
    <location>
        <begin position="396"/>
        <end position="421"/>
    </location>
</feature>
<evidence type="ECO:0000313" key="8">
    <source>
        <dbReference type="EMBL" id="RIV80129.1"/>
    </source>
</evidence>
<dbReference type="RefSeq" id="WP_119594890.1">
    <property type="nucleotide sequence ID" value="NZ_QXFM01000144.1"/>
</dbReference>
<feature type="transmembrane region" description="Helical" evidence="6">
    <location>
        <begin position="230"/>
        <end position="251"/>
    </location>
</feature>
<dbReference type="GO" id="GO:0022857">
    <property type="term" value="F:transmembrane transporter activity"/>
    <property type="evidence" value="ECO:0007669"/>
    <property type="project" value="InterPro"/>
</dbReference>
<dbReference type="GO" id="GO:0016020">
    <property type="term" value="C:membrane"/>
    <property type="evidence" value="ECO:0007669"/>
    <property type="project" value="UniProtKB-SubCell"/>
</dbReference>
<keyword evidence="3 6" id="KW-0812">Transmembrane</keyword>
<feature type="domain" description="Major facilitator superfamily (MFS) profile" evidence="7">
    <location>
        <begin position="8"/>
        <end position="426"/>
    </location>
</feature>
<feature type="transmembrane region" description="Helical" evidence="6">
    <location>
        <begin position="178"/>
        <end position="195"/>
    </location>
</feature>
<dbReference type="EMBL" id="QXFM01000144">
    <property type="protein sequence ID" value="RIV80129.1"/>
    <property type="molecule type" value="Genomic_DNA"/>
</dbReference>
<dbReference type="OrthoDB" id="7400989at2"/>
<feature type="transmembrane region" description="Helical" evidence="6">
    <location>
        <begin position="360"/>
        <end position="384"/>
    </location>
</feature>
<dbReference type="Proteomes" id="UP000265366">
    <property type="component" value="Unassembled WGS sequence"/>
</dbReference>
<keyword evidence="9" id="KW-1185">Reference proteome</keyword>
<evidence type="ECO:0000259" key="7">
    <source>
        <dbReference type="PROSITE" id="PS50850"/>
    </source>
</evidence>